<keyword evidence="2" id="KW-1185">Reference proteome</keyword>
<comment type="caution">
    <text evidence="1">The sequence shown here is derived from an EMBL/GenBank/DDBJ whole genome shotgun (WGS) entry which is preliminary data.</text>
</comment>
<name>A0ACC2H2I4_DALPE</name>
<protein>
    <submittedName>
        <fullName evidence="1">Uncharacterized protein</fullName>
    </submittedName>
</protein>
<dbReference type="Proteomes" id="UP001157502">
    <property type="component" value="Chromosome 6"/>
</dbReference>
<dbReference type="EMBL" id="CM055733">
    <property type="protein sequence ID" value="KAJ8010098.1"/>
    <property type="molecule type" value="Genomic_DNA"/>
</dbReference>
<reference evidence="1" key="1">
    <citation type="submission" date="2021-05" db="EMBL/GenBank/DDBJ databases">
        <authorList>
            <person name="Pan Q."/>
            <person name="Jouanno E."/>
            <person name="Zahm M."/>
            <person name="Klopp C."/>
            <person name="Cabau C."/>
            <person name="Louis A."/>
            <person name="Berthelot C."/>
            <person name="Parey E."/>
            <person name="Roest Crollius H."/>
            <person name="Montfort J."/>
            <person name="Robinson-Rechavi M."/>
            <person name="Bouchez O."/>
            <person name="Lampietro C."/>
            <person name="Lopez Roques C."/>
            <person name="Donnadieu C."/>
            <person name="Postlethwait J."/>
            <person name="Bobe J."/>
            <person name="Dillon D."/>
            <person name="Chandos A."/>
            <person name="von Hippel F."/>
            <person name="Guiguen Y."/>
        </authorList>
    </citation>
    <scope>NUCLEOTIDE SEQUENCE</scope>
    <source>
        <strain evidence="1">YG-Jan2019</strain>
    </source>
</reference>
<gene>
    <name evidence="1" type="ORF">DPEC_G00071470</name>
</gene>
<proteinExistence type="predicted"/>
<evidence type="ECO:0000313" key="2">
    <source>
        <dbReference type="Proteomes" id="UP001157502"/>
    </source>
</evidence>
<organism evidence="1 2">
    <name type="scientific">Dallia pectoralis</name>
    <name type="common">Alaska blackfish</name>
    <dbReference type="NCBI Taxonomy" id="75939"/>
    <lineage>
        <taxon>Eukaryota</taxon>
        <taxon>Metazoa</taxon>
        <taxon>Chordata</taxon>
        <taxon>Craniata</taxon>
        <taxon>Vertebrata</taxon>
        <taxon>Euteleostomi</taxon>
        <taxon>Actinopterygii</taxon>
        <taxon>Neopterygii</taxon>
        <taxon>Teleostei</taxon>
        <taxon>Protacanthopterygii</taxon>
        <taxon>Esociformes</taxon>
        <taxon>Umbridae</taxon>
        <taxon>Dallia</taxon>
    </lineage>
</organism>
<evidence type="ECO:0000313" key="1">
    <source>
        <dbReference type="EMBL" id="KAJ8010098.1"/>
    </source>
</evidence>
<accession>A0ACC2H2I4</accession>
<sequence length="260" mass="29639">MRKMCIKLDIETVGRTKKGKASDRSPNLAEGSSSDCLPCREGCASCKDNSPCVAPNNSALRMAVLSFHGLCMLGIFVCMVIIYNFRTNKSIRASGLVLLEAILTGALLLYFPVVILYFQPSVFRCILLRWVRLLGFATVYGTVTLKLYRVLKVFLSRTAQRIPYLTSWRVLRLLCIILLIVCWFLVAWTSAVFQNLDRNLTLIEVGYTRHPEVLQFSTCLLDRWDYMMAVGTSDARRSTWRTMLQRPEGEKELCLISREE</sequence>